<comment type="caution">
    <text evidence="1">The sequence shown here is derived from an EMBL/GenBank/DDBJ whole genome shotgun (WGS) entry which is preliminary data.</text>
</comment>
<keyword evidence="2" id="KW-1185">Reference proteome</keyword>
<proteinExistence type="predicted"/>
<protein>
    <submittedName>
        <fullName evidence="1">P-loop containing nucleoside triphosphate hydrolase protein</fullName>
    </submittedName>
</protein>
<dbReference type="EMBL" id="MU276151">
    <property type="protein sequence ID" value="KAI0041019.1"/>
    <property type="molecule type" value="Genomic_DNA"/>
</dbReference>
<sequence length="906" mass="101709">MTGAPLSQTEYAATTKALLQLVQRLTSIGAHAVLDVPRVVVIGNQSAGKSSVVEAISGITVPRDSGTCTRCPMECRMAYRKGTWSCQVSIRWEFDGTDRPLEEISEVQFGNEIHDKNLVELALRRAQFAVLHPDVEVDKVLSMSHKSLRKGIAGSVALPFSRNVVCVDLEGPDMTDLSFIDLPGLIQNEDDHLVKLVESLVVSHIQGNALILVTVPMTDDLENQRAMTLARQVDSKGKRTIGVLTKPDVISKGSRSRDLWMDVIEGRKHRLTHGYFCTRQPDDDERDKGITAEEARKFEETYFATNTPWSLSSKERFGIRNLSKTVSPLLAKIIKDTLPVLSKKTAQHLKLCSAELQALPEPIDDEPTEHMRNLITELFEQFNDHVRGNEGHTAMIQGSRTIFEKFKRRVRSTAPDYIPFLKKEYDQALRNDATRTNESGDVDMVDVPSRGHFTSPIEVVHQSELTNPRKRSRDESATESNHKKYKTLDGSKTLPVKPVGVGNSQVRPPVASNTNGNPSTARPQPETQEPYSDGSSEDSSEEEAPPGDKNNEEYEEDSDIASEREAEAEAELEAEAQGRDDDETDDDEADALEAGSPNQDGARVHQSIYLDDVRAQITGSITRELPNNVPFRAKEVLIREFQEEWTELAKTCLNDVRGVVTAVLRARVDEIFGRWLLLHSHMRSHVDALIQKRYQKTEAFIDGFLEAERSPFTLNGHYYQTCRDKWLSVYRGARAKKTIALMDVLHASGTKGFESSTIALAKNQRQPDDASKEEKQAVALAALASLGFQGLTAADLQMLHKPDEYDTEMMVMAEVRSYFQVSYKRIIDTIPMFIDTFFVKGIPVDLRIFLREQLCLTDESASSRCEYYFAEDDNTVARRQELLSQKTTLKAVKDELDNFSMSHKKQ</sequence>
<dbReference type="Proteomes" id="UP000814033">
    <property type="component" value="Unassembled WGS sequence"/>
</dbReference>
<gene>
    <name evidence="1" type="ORF">FA95DRAFT_1527013</name>
</gene>
<reference evidence="1" key="1">
    <citation type="submission" date="2021-02" db="EMBL/GenBank/DDBJ databases">
        <authorList>
            <consortium name="DOE Joint Genome Institute"/>
            <person name="Ahrendt S."/>
            <person name="Looney B.P."/>
            <person name="Miyauchi S."/>
            <person name="Morin E."/>
            <person name="Drula E."/>
            <person name="Courty P.E."/>
            <person name="Chicoki N."/>
            <person name="Fauchery L."/>
            <person name="Kohler A."/>
            <person name="Kuo A."/>
            <person name="Labutti K."/>
            <person name="Pangilinan J."/>
            <person name="Lipzen A."/>
            <person name="Riley R."/>
            <person name="Andreopoulos W."/>
            <person name="He G."/>
            <person name="Johnson J."/>
            <person name="Barry K.W."/>
            <person name="Grigoriev I.V."/>
            <person name="Nagy L."/>
            <person name="Hibbett D."/>
            <person name="Henrissat B."/>
            <person name="Matheny P.B."/>
            <person name="Labbe J."/>
            <person name="Martin F."/>
        </authorList>
    </citation>
    <scope>NUCLEOTIDE SEQUENCE</scope>
    <source>
        <strain evidence="1">FP105234-sp</strain>
    </source>
</reference>
<keyword evidence="1" id="KW-0378">Hydrolase</keyword>
<evidence type="ECO:0000313" key="2">
    <source>
        <dbReference type="Proteomes" id="UP000814033"/>
    </source>
</evidence>
<name>A0ACB8RA17_9AGAM</name>
<accession>A0ACB8RA17</accession>
<organism evidence="1 2">
    <name type="scientific">Auriscalpium vulgare</name>
    <dbReference type="NCBI Taxonomy" id="40419"/>
    <lineage>
        <taxon>Eukaryota</taxon>
        <taxon>Fungi</taxon>
        <taxon>Dikarya</taxon>
        <taxon>Basidiomycota</taxon>
        <taxon>Agaricomycotina</taxon>
        <taxon>Agaricomycetes</taxon>
        <taxon>Russulales</taxon>
        <taxon>Auriscalpiaceae</taxon>
        <taxon>Auriscalpium</taxon>
    </lineage>
</organism>
<evidence type="ECO:0000313" key="1">
    <source>
        <dbReference type="EMBL" id="KAI0041019.1"/>
    </source>
</evidence>
<reference evidence="1" key="2">
    <citation type="journal article" date="2022" name="New Phytol.">
        <title>Evolutionary transition to the ectomycorrhizal habit in the genomes of a hyperdiverse lineage of mushroom-forming fungi.</title>
        <authorList>
            <person name="Looney B."/>
            <person name="Miyauchi S."/>
            <person name="Morin E."/>
            <person name="Drula E."/>
            <person name="Courty P.E."/>
            <person name="Kohler A."/>
            <person name="Kuo A."/>
            <person name="LaButti K."/>
            <person name="Pangilinan J."/>
            <person name="Lipzen A."/>
            <person name="Riley R."/>
            <person name="Andreopoulos W."/>
            <person name="He G."/>
            <person name="Johnson J."/>
            <person name="Nolan M."/>
            <person name="Tritt A."/>
            <person name="Barry K.W."/>
            <person name="Grigoriev I.V."/>
            <person name="Nagy L.G."/>
            <person name="Hibbett D."/>
            <person name="Henrissat B."/>
            <person name="Matheny P.B."/>
            <person name="Labbe J."/>
            <person name="Martin F.M."/>
        </authorList>
    </citation>
    <scope>NUCLEOTIDE SEQUENCE</scope>
    <source>
        <strain evidence="1">FP105234-sp</strain>
    </source>
</reference>